<gene>
    <name evidence="13" type="ORF">pFRL2_36c</name>
</gene>
<dbReference type="PANTHER" id="PTHR30478">
    <property type="entry name" value="DNA POLYMERASE III SUBUNIT BETA"/>
    <property type="match status" value="1"/>
</dbReference>
<proteinExistence type="inferred from homology"/>
<dbReference type="RefSeq" id="WP_024126093.1">
    <property type="nucleotide sequence ID" value="NC_023282.1"/>
</dbReference>
<dbReference type="AlphaFoldDB" id="V9Z5N8"/>
<dbReference type="SUPFAM" id="SSF55979">
    <property type="entry name" value="DNA clamp"/>
    <property type="match status" value="3"/>
</dbReference>
<dbReference type="GO" id="GO:0008408">
    <property type="term" value="F:3'-5' exonuclease activity"/>
    <property type="evidence" value="ECO:0007669"/>
    <property type="project" value="InterPro"/>
</dbReference>
<comment type="subunit">
    <text evidence="9">Forms a ring-shaped head-to-tail homodimer around DNA.</text>
</comment>
<dbReference type="GO" id="GO:0009360">
    <property type="term" value="C:DNA polymerase III complex"/>
    <property type="evidence" value="ECO:0007669"/>
    <property type="project" value="InterPro"/>
</dbReference>
<dbReference type="GO" id="GO:0005737">
    <property type="term" value="C:cytoplasm"/>
    <property type="evidence" value="ECO:0007669"/>
    <property type="project" value="UniProtKB-SubCell"/>
</dbReference>
<dbReference type="Gene3D" id="3.10.150.10">
    <property type="entry name" value="DNA Polymerase III, subunit A, domain 2"/>
    <property type="match status" value="3"/>
</dbReference>
<dbReference type="Pfam" id="PF02767">
    <property type="entry name" value="DNA_pol3_beta_2"/>
    <property type="match status" value="1"/>
</dbReference>
<dbReference type="Pfam" id="PF02768">
    <property type="entry name" value="DNA_pol3_beta_3"/>
    <property type="match status" value="1"/>
</dbReference>
<evidence type="ECO:0000256" key="2">
    <source>
        <dbReference type="ARBA" id="ARBA00010752"/>
    </source>
</evidence>
<feature type="domain" description="DNA polymerase III beta sliding clamp C-terminal" evidence="12">
    <location>
        <begin position="252"/>
        <end position="374"/>
    </location>
</feature>
<keyword evidence="4 9" id="KW-0808">Transferase</keyword>
<dbReference type="FunFam" id="3.10.150.10:FF:000004">
    <property type="entry name" value="Beta sliding clamp"/>
    <property type="match status" value="1"/>
</dbReference>
<evidence type="ECO:0000256" key="7">
    <source>
        <dbReference type="ARBA" id="ARBA00022932"/>
    </source>
</evidence>
<evidence type="ECO:0000256" key="3">
    <source>
        <dbReference type="ARBA" id="ARBA00022490"/>
    </source>
</evidence>
<dbReference type="GO" id="GO:0003887">
    <property type="term" value="F:DNA-directed DNA polymerase activity"/>
    <property type="evidence" value="ECO:0007669"/>
    <property type="project" value="UniProtKB-UniRule"/>
</dbReference>
<keyword evidence="8" id="KW-0238">DNA-binding</keyword>
<keyword evidence="3 9" id="KW-0963">Cytoplasm</keyword>
<evidence type="ECO:0000259" key="12">
    <source>
        <dbReference type="Pfam" id="PF02768"/>
    </source>
</evidence>
<geneLocation type="plasmid" evidence="13">
    <name>pFRL2</name>
</geneLocation>
<comment type="subcellular location">
    <subcellularLocation>
        <location evidence="1 9">Cytoplasm</location>
    </subcellularLocation>
</comment>
<comment type="function">
    <text evidence="9">Confers DNA tethering and processivity to DNA polymerases and other proteins. Acts as a clamp, forming a ring around DNA (a reaction catalyzed by the clamp-loading complex) which diffuses in an ATP-independent manner freely and bidirectionally along dsDNA. Initially characterized for its ability to contact the catalytic subunit of DNA polymerase III (Pol III), a complex, multichain enzyme responsible for most of the replicative synthesis in bacteria; Pol III exhibits 3'-5' exonuclease proofreading activity. The beta chain is required for initiation of replication as well as for processivity of DNA replication.</text>
</comment>
<organism evidence="13">
    <name type="scientific">Streptomyces sp. FR1</name>
    <dbReference type="NCBI Taxonomy" id="349971"/>
    <lineage>
        <taxon>Bacteria</taxon>
        <taxon>Bacillati</taxon>
        <taxon>Actinomycetota</taxon>
        <taxon>Actinomycetes</taxon>
        <taxon>Kitasatosporales</taxon>
        <taxon>Streptomycetaceae</taxon>
        <taxon>Streptomyces</taxon>
    </lineage>
</organism>
<evidence type="ECO:0000259" key="11">
    <source>
        <dbReference type="Pfam" id="PF02767"/>
    </source>
</evidence>
<dbReference type="InterPro" id="IPR046938">
    <property type="entry name" value="DNA_clamp_sf"/>
</dbReference>
<accession>V9Z5N8</accession>
<feature type="domain" description="DNA polymerase III beta sliding clamp N-terminal" evidence="10">
    <location>
        <begin position="1"/>
        <end position="117"/>
    </location>
</feature>
<dbReference type="GO" id="GO:0006271">
    <property type="term" value="P:DNA strand elongation involved in DNA replication"/>
    <property type="evidence" value="ECO:0007669"/>
    <property type="project" value="TreeGrafter"/>
</dbReference>
<reference evidence="13" key="1">
    <citation type="submission" date="2013-09" db="EMBL/GenBank/DDBJ databases">
        <title>Complete nucleotide sequence of Streptomyces linear plasmid pFRL2.</title>
        <authorList>
            <person name="Chen Z."/>
            <person name="Fang P."/>
            <person name="Qin Z."/>
        </authorList>
    </citation>
    <scope>NUCLEOTIDE SEQUENCE</scope>
    <source>
        <plasmid evidence="13">pFRL2</plasmid>
    </source>
</reference>
<protein>
    <recommendedName>
        <fullName evidence="9">Beta sliding clamp</fullName>
    </recommendedName>
</protein>
<dbReference type="GO" id="GO:0003677">
    <property type="term" value="F:DNA binding"/>
    <property type="evidence" value="ECO:0007669"/>
    <property type="project" value="UniProtKB-UniRule"/>
</dbReference>
<dbReference type="SMART" id="SM00480">
    <property type="entry name" value="POL3Bc"/>
    <property type="match status" value="1"/>
</dbReference>
<dbReference type="PIRSF" id="PIRSF000804">
    <property type="entry name" value="DNA_pol_III_b"/>
    <property type="match status" value="1"/>
</dbReference>
<evidence type="ECO:0000256" key="1">
    <source>
        <dbReference type="ARBA" id="ARBA00004496"/>
    </source>
</evidence>
<keyword evidence="7 9" id="KW-0239">DNA-directed DNA polymerase</keyword>
<dbReference type="InterPro" id="IPR022635">
    <property type="entry name" value="DNA_polIII_beta_C"/>
</dbReference>
<keyword evidence="13" id="KW-0614">Plasmid</keyword>
<keyword evidence="5 9" id="KW-0548">Nucleotidyltransferase</keyword>
<dbReference type="Pfam" id="PF00712">
    <property type="entry name" value="DNA_pol3_beta"/>
    <property type="match status" value="1"/>
</dbReference>
<dbReference type="InterPro" id="IPR022637">
    <property type="entry name" value="DNA_polIII_beta_cen"/>
</dbReference>
<dbReference type="CDD" id="cd00140">
    <property type="entry name" value="beta_clamp"/>
    <property type="match status" value="1"/>
</dbReference>
<dbReference type="InterPro" id="IPR001001">
    <property type="entry name" value="DNA_polIII_beta"/>
</dbReference>
<dbReference type="InterPro" id="IPR022634">
    <property type="entry name" value="DNA_polIII_beta_N"/>
</dbReference>
<dbReference type="NCBIfam" id="TIGR00663">
    <property type="entry name" value="dnan"/>
    <property type="match status" value="1"/>
</dbReference>
<dbReference type="EMBL" id="KF602047">
    <property type="protein sequence ID" value="AHE38711.1"/>
    <property type="molecule type" value="Genomic_DNA"/>
</dbReference>
<dbReference type="PANTHER" id="PTHR30478:SF0">
    <property type="entry name" value="BETA SLIDING CLAMP"/>
    <property type="match status" value="1"/>
</dbReference>
<keyword evidence="6 9" id="KW-0235">DNA replication</keyword>
<sequence>MKLTVEQSHLAAAVGYAARSLPARPPIPVLAGLLLDATDDRLRVSAFDYEVSADTSAPATVTENGRALISGRLLSDIIGTVRGDVHLELTGARMLLKAGAARFTLPTLPLEEYPALPDPGATAGTLAGPALAGPALAETVAQVASAVSKDEALPILTGIGLRHDSKAGTLTLYATDRYRFAVRTLAWKDADLPDGTAVIPAKALADATKATADDTTVDIALPTGNSGLFVVRSENHTTTIRALEGELPKYESLFPTEFAATATVEIAALKAAAQRVALVSTKKESPIKLTFSADGPLVLEGGTSDDAQAVDNVDVNLDGGELSIAFNPTFLIDGLNALNAESVQFQFVSATKPAVMRGAGTDDQALRYLLMPIRLTG</sequence>
<evidence type="ECO:0000259" key="10">
    <source>
        <dbReference type="Pfam" id="PF00712"/>
    </source>
</evidence>
<evidence type="ECO:0000256" key="9">
    <source>
        <dbReference type="PIRNR" id="PIRNR000804"/>
    </source>
</evidence>
<evidence type="ECO:0000256" key="5">
    <source>
        <dbReference type="ARBA" id="ARBA00022695"/>
    </source>
</evidence>
<evidence type="ECO:0000313" key="13">
    <source>
        <dbReference type="EMBL" id="AHE38711.1"/>
    </source>
</evidence>
<name>V9Z5N8_9ACTN</name>
<evidence type="ECO:0000256" key="8">
    <source>
        <dbReference type="ARBA" id="ARBA00023125"/>
    </source>
</evidence>
<feature type="domain" description="DNA polymerase III beta sliding clamp central" evidence="11">
    <location>
        <begin position="134"/>
        <end position="249"/>
    </location>
</feature>
<comment type="similarity">
    <text evidence="2 9">Belongs to the beta sliding clamp family.</text>
</comment>
<evidence type="ECO:0000256" key="6">
    <source>
        <dbReference type="ARBA" id="ARBA00022705"/>
    </source>
</evidence>
<evidence type="ECO:0000256" key="4">
    <source>
        <dbReference type="ARBA" id="ARBA00022679"/>
    </source>
</evidence>